<comment type="pathway">
    <text evidence="5">Metabolic intermediate biosynthesis; prephenate biosynthesis; prephenate from chorismate: step 1/1.</text>
</comment>
<dbReference type="PROSITE" id="PS51171">
    <property type="entry name" value="PREPHENATE_DEHYDR_3"/>
    <property type="match status" value="1"/>
</dbReference>
<evidence type="ECO:0000256" key="8">
    <source>
        <dbReference type="ARBA" id="ARBA00021872"/>
    </source>
</evidence>
<dbReference type="UniPathway" id="UPA00121">
    <property type="reaction ID" value="UER00345"/>
</dbReference>
<gene>
    <name evidence="23" type="ORF">H9Q80_04800</name>
</gene>
<keyword evidence="12" id="KW-0584">Phenylalanine biosynthesis</keyword>
<evidence type="ECO:0000256" key="6">
    <source>
        <dbReference type="ARBA" id="ARBA00013147"/>
    </source>
</evidence>
<evidence type="ECO:0000256" key="17">
    <source>
        <dbReference type="ARBA" id="ARBA00031520"/>
    </source>
</evidence>
<comment type="function">
    <text evidence="2">Catalyzes the Claisen rearrangement of chorismate to prephenate and the decarboxylation/dehydration of prephenate to phenylpyruvate.</text>
</comment>
<dbReference type="Pfam" id="PF00800">
    <property type="entry name" value="PDT"/>
    <property type="match status" value="1"/>
</dbReference>
<dbReference type="GO" id="GO:0046417">
    <property type="term" value="P:chorismate metabolic process"/>
    <property type="evidence" value="ECO:0007669"/>
    <property type="project" value="InterPro"/>
</dbReference>
<evidence type="ECO:0000256" key="9">
    <source>
        <dbReference type="ARBA" id="ARBA00022490"/>
    </source>
</evidence>
<evidence type="ECO:0000259" key="20">
    <source>
        <dbReference type="PROSITE" id="PS51168"/>
    </source>
</evidence>
<dbReference type="CDD" id="cd04905">
    <property type="entry name" value="ACT_CM-PDT"/>
    <property type="match status" value="1"/>
</dbReference>
<dbReference type="SUPFAM" id="SSF55021">
    <property type="entry name" value="ACT-like"/>
    <property type="match status" value="1"/>
</dbReference>
<dbReference type="PROSITE" id="PS51168">
    <property type="entry name" value="CHORISMATE_MUT_2"/>
    <property type="match status" value="1"/>
</dbReference>
<dbReference type="AlphaFoldDB" id="A0A7G9GR42"/>
<accession>A0A7G9GR42</accession>
<dbReference type="UniPathway" id="UPA00120">
    <property type="reaction ID" value="UER00203"/>
</dbReference>
<proteinExistence type="predicted"/>
<keyword evidence="10" id="KW-0028">Amino-acid biosynthesis</keyword>
<evidence type="ECO:0000256" key="18">
    <source>
        <dbReference type="ARBA" id="ARBA00047848"/>
    </source>
</evidence>
<evidence type="ECO:0000313" key="23">
    <source>
        <dbReference type="EMBL" id="QNM13274.1"/>
    </source>
</evidence>
<dbReference type="InterPro" id="IPR002701">
    <property type="entry name" value="CM_II_prokaryot"/>
</dbReference>
<feature type="domain" description="Chorismate mutase" evidence="20">
    <location>
        <begin position="1"/>
        <end position="88"/>
    </location>
</feature>
<dbReference type="RefSeq" id="WP_117454331.1">
    <property type="nucleotide sequence ID" value="NZ_CP060636.1"/>
</dbReference>
<keyword evidence="13" id="KW-0413">Isomerase</keyword>
<evidence type="ECO:0000256" key="1">
    <source>
        <dbReference type="ARBA" id="ARBA00000824"/>
    </source>
</evidence>
<evidence type="ECO:0000259" key="22">
    <source>
        <dbReference type="PROSITE" id="PS51671"/>
    </source>
</evidence>
<evidence type="ECO:0000256" key="11">
    <source>
        <dbReference type="ARBA" id="ARBA00023141"/>
    </source>
</evidence>
<dbReference type="Gene3D" id="3.40.190.10">
    <property type="entry name" value="Periplasmic binding protein-like II"/>
    <property type="match status" value="2"/>
</dbReference>
<dbReference type="GO" id="GO:0004106">
    <property type="term" value="F:chorismate mutase activity"/>
    <property type="evidence" value="ECO:0007669"/>
    <property type="project" value="UniProtKB-EC"/>
</dbReference>
<dbReference type="SMART" id="SM00830">
    <property type="entry name" value="CM_2"/>
    <property type="match status" value="1"/>
</dbReference>
<evidence type="ECO:0000256" key="4">
    <source>
        <dbReference type="ARBA" id="ARBA00004741"/>
    </source>
</evidence>
<keyword evidence="15" id="KW-0511">Multifunctional enzyme</keyword>
<dbReference type="InterPro" id="IPR002912">
    <property type="entry name" value="ACT_dom"/>
</dbReference>
<keyword evidence="14" id="KW-0456">Lyase</keyword>
<dbReference type="Gene3D" id="3.30.70.260">
    <property type="match status" value="1"/>
</dbReference>
<evidence type="ECO:0000256" key="7">
    <source>
        <dbReference type="ARBA" id="ARBA00014401"/>
    </source>
</evidence>
<keyword evidence="24" id="KW-1185">Reference proteome</keyword>
<dbReference type="EMBL" id="CP060636">
    <property type="protein sequence ID" value="QNM13274.1"/>
    <property type="molecule type" value="Genomic_DNA"/>
</dbReference>
<sequence length="361" mass="41487">MSLLDDARKRINEVDAQMADLFEQRMQAVEDVIRYKVEHQMDVLDTGREKDVLKRNMGLIKQDKYKDSYLAFMEDMLKISKDYQKSVIYHDTVGYQGVQGAFSHIASEKVFPYRKKRNFASFEDVFQAVCQNEIAYGVIPFENSFTGEVGEVLDLLLRYDVYIQQIYDLKISQNLLGVKGATLQDIKQVYSKDQAIYQSKQFLEGRGYELIPYPNTALAAEYVAKQNDKTKAAIAAKENAELYGLDILAEDINTSEQNTTRFIIIGKKLVKEGNRFSMIFTAKHEAGALVKAMEVISKHGFNMESIKSRSIKNKPWAYYFYVEIDGNLQDTKVVELLMEMNEVCEDVKLLGAYTKESRDEK</sequence>
<dbReference type="PANTHER" id="PTHR21022:SF19">
    <property type="entry name" value="PREPHENATE DEHYDRATASE-RELATED"/>
    <property type="match status" value="1"/>
</dbReference>
<dbReference type="PANTHER" id="PTHR21022">
    <property type="entry name" value="PREPHENATE DEHYDRATASE P PROTEIN"/>
    <property type="match status" value="1"/>
</dbReference>
<dbReference type="GO" id="GO:0009094">
    <property type="term" value="P:L-phenylalanine biosynthetic process"/>
    <property type="evidence" value="ECO:0007669"/>
    <property type="project" value="UniProtKB-UniPathway"/>
</dbReference>
<evidence type="ECO:0000259" key="21">
    <source>
        <dbReference type="PROSITE" id="PS51171"/>
    </source>
</evidence>
<evidence type="ECO:0000256" key="2">
    <source>
        <dbReference type="ARBA" id="ARBA00002364"/>
    </source>
</evidence>
<evidence type="ECO:0000256" key="19">
    <source>
        <dbReference type="PIRSR" id="PIRSR001500-2"/>
    </source>
</evidence>
<evidence type="ECO:0000256" key="12">
    <source>
        <dbReference type="ARBA" id="ARBA00023222"/>
    </source>
</evidence>
<evidence type="ECO:0000256" key="16">
    <source>
        <dbReference type="ARBA" id="ARBA00031175"/>
    </source>
</evidence>
<evidence type="ECO:0000313" key="24">
    <source>
        <dbReference type="Proteomes" id="UP000515856"/>
    </source>
</evidence>
<dbReference type="Gene3D" id="1.20.59.10">
    <property type="entry name" value="Chorismate mutase"/>
    <property type="match status" value="1"/>
</dbReference>
<dbReference type="InterPro" id="IPR036263">
    <property type="entry name" value="Chorismate_II_sf"/>
</dbReference>
<organism evidence="23 24">
    <name type="scientific">[Eubacterium] hominis</name>
    <dbReference type="NCBI Taxonomy" id="2764325"/>
    <lineage>
        <taxon>Bacteria</taxon>
        <taxon>Bacillati</taxon>
        <taxon>Bacillota</taxon>
        <taxon>Erysipelotrichia</taxon>
        <taxon>Erysipelotrichales</taxon>
        <taxon>Erysipelotrichaceae</taxon>
        <taxon>Amedibacillus</taxon>
    </lineage>
</organism>
<dbReference type="InterPro" id="IPR008242">
    <property type="entry name" value="Chor_mutase/pphenate_deHydtase"/>
</dbReference>
<name>A0A7G9GR42_9FIRM</name>
<dbReference type="InterPro" id="IPR045865">
    <property type="entry name" value="ACT-like_dom_sf"/>
</dbReference>
<protein>
    <recommendedName>
        <fullName evidence="7">Bifunctional chorismate mutase/prephenate dehydratase</fullName>
        <ecNumber evidence="6">4.2.1.51</ecNumber>
    </recommendedName>
    <alternativeName>
        <fullName evidence="17">Chorismate mutase-prephenate dehydratase</fullName>
    </alternativeName>
    <alternativeName>
        <fullName evidence="8">Prephenate dehydratase</fullName>
    </alternativeName>
    <alternativeName>
        <fullName evidence="16">p-protein</fullName>
    </alternativeName>
</protein>
<dbReference type="GO" id="GO:0005737">
    <property type="term" value="C:cytoplasm"/>
    <property type="evidence" value="ECO:0007669"/>
    <property type="project" value="UniProtKB-SubCell"/>
</dbReference>
<dbReference type="CDD" id="cd13631">
    <property type="entry name" value="PBP2_Ct-PDT_like"/>
    <property type="match status" value="1"/>
</dbReference>
<dbReference type="PIRSF" id="PIRSF001500">
    <property type="entry name" value="Chor_mut_pdt_Ppr"/>
    <property type="match status" value="1"/>
</dbReference>
<dbReference type="GO" id="GO:0004664">
    <property type="term" value="F:prephenate dehydratase activity"/>
    <property type="evidence" value="ECO:0007669"/>
    <property type="project" value="UniProtKB-EC"/>
</dbReference>
<keyword evidence="11" id="KW-0057">Aromatic amino acid biosynthesis</keyword>
<feature type="site" description="Essential for prephenate dehydratase activity" evidence="19">
    <location>
        <position position="260"/>
    </location>
</feature>
<comment type="catalytic activity">
    <reaction evidence="1">
        <text>chorismate = prephenate</text>
        <dbReference type="Rhea" id="RHEA:13897"/>
        <dbReference type="ChEBI" id="CHEBI:29748"/>
        <dbReference type="ChEBI" id="CHEBI:29934"/>
        <dbReference type="EC" id="5.4.99.5"/>
    </reaction>
</comment>
<dbReference type="InterPro" id="IPR001086">
    <property type="entry name" value="Preph_deHydtase"/>
</dbReference>
<feature type="domain" description="Prephenate dehydratase" evidence="21">
    <location>
        <begin position="92"/>
        <end position="267"/>
    </location>
</feature>
<evidence type="ECO:0000256" key="14">
    <source>
        <dbReference type="ARBA" id="ARBA00023239"/>
    </source>
</evidence>
<evidence type="ECO:0000256" key="13">
    <source>
        <dbReference type="ARBA" id="ARBA00023235"/>
    </source>
</evidence>
<reference evidence="23 24" key="1">
    <citation type="submission" date="2020-08" db="EMBL/GenBank/DDBJ databases">
        <authorList>
            <person name="Liu C."/>
            <person name="Sun Q."/>
        </authorList>
    </citation>
    <scope>NUCLEOTIDE SEQUENCE [LARGE SCALE GENOMIC DNA]</scope>
    <source>
        <strain evidence="23 24">NSJ-61</strain>
    </source>
</reference>
<comment type="catalytic activity">
    <reaction evidence="18">
        <text>prephenate + H(+) = 3-phenylpyruvate + CO2 + H2O</text>
        <dbReference type="Rhea" id="RHEA:21648"/>
        <dbReference type="ChEBI" id="CHEBI:15377"/>
        <dbReference type="ChEBI" id="CHEBI:15378"/>
        <dbReference type="ChEBI" id="CHEBI:16526"/>
        <dbReference type="ChEBI" id="CHEBI:18005"/>
        <dbReference type="ChEBI" id="CHEBI:29934"/>
        <dbReference type="EC" id="4.2.1.51"/>
    </reaction>
</comment>
<evidence type="ECO:0000256" key="5">
    <source>
        <dbReference type="ARBA" id="ARBA00004817"/>
    </source>
</evidence>
<keyword evidence="9" id="KW-0963">Cytoplasm</keyword>
<dbReference type="PROSITE" id="PS51671">
    <property type="entry name" value="ACT"/>
    <property type="match status" value="1"/>
</dbReference>
<evidence type="ECO:0000256" key="3">
    <source>
        <dbReference type="ARBA" id="ARBA00004496"/>
    </source>
</evidence>
<feature type="domain" description="ACT" evidence="22">
    <location>
        <begin position="277"/>
        <end position="354"/>
    </location>
</feature>
<dbReference type="SUPFAM" id="SSF53850">
    <property type="entry name" value="Periplasmic binding protein-like II"/>
    <property type="match status" value="1"/>
</dbReference>
<dbReference type="Proteomes" id="UP000515856">
    <property type="component" value="Chromosome"/>
</dbReference>
<evidence type="ECO:0000256" key="15">
    <source>
        <dbReference type="ARBA" id="ARBA00023268"/>
    </source>
</evidence>
<dbReference type="EC" id="4.2.1.51" evidence="6"/>
<evidence type="ECO:0000256" key="10">
    <source>
        <dbReference type="ARBA" id="ARBA00022605"/>
    </source>
</evidence>
<dbReference type="SUPFAM" id="SSF48600">
    <property type="entry name" value="Chorismate mutase II"/>
    <property type="match status" value="1"/>
</dbReference>
<comment type="subcellular location">
    <subcellularLocation>
        <location evidence="3">Cytoplasm</location>
    </subcellularLocation>
</comment>
<dbReference type="Pfam" id="PF01817">
    <property type="entry name" value="CM_2"/>
    <property type="match status" value="1"/>
</dbReference>
<dbReference type="InterPro" id="IPR036979">
    <property type="entry name" value="CM_dom_sf"/>
</dbReference>
<comment type="pathway">
    <text evidence="4">Amino-acid biosynthesis; L-phenylalanine biosynthesis; phenylpyruvate from prephenate: step 1/1.</text>
</comment>
<dbReference type="KEGG" id="ehn:H9Q80_04800"/>